<comment type="caution">
    <text evidence="6">The sequence shown here is derived from an EMBL/GenBank/DDBJ whole genome shotgun (WGS) entry which is preliminary data.</text>
</comment>
<evidence type="ECO:0000259" key="5">
    <source>
        <dbReference type="PROSITE" id="PS50268"/>
    </source>
</evidence>
<evidence type="ECO:0000256" key="3">
    <source>
        <dbReference type="ARBA" id="ARBA00022837"/>
    </source>
</evidence>
<sequence length="443" mass="49545">KIFANDKYYAGSATTWSLLKDREFLQGSSGPGFDSWIDPALVKLDKDKVETALISVKLYAAYDVGHNVYRPIEKPSFTRRISLDYNIPLVLVNTALDIEEGSGKYAILESNQLNTTFAIVREDNSHLFEIVNGNQLKFRSVPDYETITQKTYQLKIKMTKPNLDDVITDITIKLKNIHDIDPNDLTFSVSNTSFIEKRADGVYYIKENIPVNTTIGSVTIIERDEATPPNYSKYQVFIDKSTKRKYLALLKQPGNKFLVSNALDYESRTTGYETIEIRSPDLKKFFFRKFFNYKIVNVHEKTINIANQVRSVSENAEIGASVGAVITATGDTTITSYSIVSGNNEGIFSIDNNGQITINDNSKLDYETTQTYFINVKVSGEDADDKTAKITINIDNITENIIVINDQQMEILKASDIGVVVGTIVPSSGTVNTWSITDGVDSN</sequence>
<comment type="subcellular location">
    <subcellularLocation>
        <location evidence="1">Membrane</location>
    </subcellularLocation>
</comment>
<dbReference type="Gene3D" id="2.60.40.60">
    <property type="entry name" value="Cadherins"/>
    <property type="match status" value="1"/>
</dbReference>
<evidence type="ECO:0000313" key="6">
    <source>
        <dbReference type="EMBL" id="CAB5498878.1"/>
    </source>
</evidence>
<protein>
    <recommendedName>
        <fullName evidence="5">Cadherin domain-containing protein</fullName>
    </recommendedName>
</protein>
<name>A0ABM8M687_9GAMM</name>
<dbReference type="CDD" id="cd11304">
    <property type="entry name" value="Cadherin_repeat"/>
    <property type="match status" value="1"/>
</dbReference>
<keyword evidence="4" id="KW-0472">Membrane</keyword>
<keyword evidence="2" id="KW-0677">Repeat</keyword>
<keyword evidence="3" id="KW-0106">Calcium</keyword>
<dbReference type="SUPFAM" id="SSF49313">
    <property type="entry name" value="Cadherin-like"/>
    <property type="match status" value="1"/>
</dbReference>
<proteinExistence type="predicted"/>
<dbReference type="RefSeq" id="WP_202784101.1">
    <property type="nucleotide sequence ID" value="NZ_CAHJWF010000107.1"/>
</dbReference>
<evidence type="ECO:0000256" key="2">
    <source>
        <dbReference type="ARBA" id="ARBA00022737"/>
    </source>
</evidence>
<keyword evidence="7" id="KW-1185">Reference proteome</keyword>
<evidence type="ECO:0000313" key="7">
    <source>
        <dbReference type="Proteomes" id="UP000626656"/>
    </source>
</evidence>
<dbReference type="PANTHER" id="PTHR24027">
    <property type="entry name" value="CADHERIN-23"/>
    <property type="match status" value="1"/>
</dbReference>
<gene>
    <name evidence="6" type="ORF">AZO1586I_404</name>
</gene>
<organism evidence="6 7">
    <name type="scientific">Bathymodiolus thermophilus thioautotrophic gill symbiont</name>
    <dbReference type="NCBI Taxonomy" id="2360"/>
    <lineage>
        <taxon>Bacteria</taxon>
        <taxon>Pseudomonadati</taxon>
        <taxon>Pseudomonadota</taxon>
        <taxon>Gammaproteobacteria</taxon>
        <taxon>sulfur-oxidizing symbionts</taxon>
    </lineage>
</organism>
<evidence type="ECO:0000256" key="4">
    <source>
        <dbReference type="ARBA" id="ARBA00023136"/>
    </source>
</evidence>
<dbReference type="PANTHER" id="PTHR24027:SF438">
    <property type="entry name" value="CADHERIN 23"/>
    <property type="match status" value="1"/>
</dbReference>
<dbReference type="InterPro" id="IPR039808">
    <property type="entry name" value="Cadherin"/>
</dbReference>
<dbReference type="Proteomes" id="UP000626656">
    <property type="component" value="Unassembled WGS sequence"/>
</dbReference>
<dbReference type="EMBL" id="CAHJWF010000107">
    <property type="protein sequence ID" value="CAB5498878.1"/>
    <property type="molecule type" value="Genomic_DNA"/>
</dbReference>
<dbReference type="Pfam" id="PF00028">
    <property type="entry name" value="Cadherin"/>
    <property type="match status" value="1"/>
</dbReference>
<evidence type="ECO:0000256" key="1">
    <source>
        <dbReference type="ARBA" id="ARBA00004370"/>
    </source>
</evidence>
<reference evidence="6 7" key="1">
    <citation type="submission" date="2020-05" db="EMBL/GenBank/DDBJ databases">
        <authorList>
            <person name="Petersen J."/>
            <person name="Sayavedra L."/>
        </authorList>
    </citation>
    <scope>NUCLEOTIDE SEQUENCE [LARGE SCALE GENOMIC DNA]</scope>
    <source>
        <strain evidence="6">B azoricus SOX ET2 1586I</strain>
    </source>
</reference>
<dbReference type="PROSITE" id="PS50268">
    <property type="entry name" value="CADHERIN_2"/>
    <property type="match status" value="1"/>
</dbReference>
<accession>A0ABM8M687</accession>
<feature type="non-terminal residue" evidence="6">
    <location>
        <position position="1"/>
    </location>
</feature>
<dbReference type="InterPro" id="IPR015919">
    <property type="entry name" value="Cadherin-like_sf"/>
</dbReference>
<feature type="domain" description="Cadherin" evidence="5">
    <location>
        <begin position="311"/>
        <end position="404"/>
    </location>
</feature>
<dbReference type="InterPro" id="IPR002126">
    <property type="entry name" value="Cadherin-like_dom"/>
</dbReference>
<feature type="non-terminal residue" evidence="6">
    <location>
        <position position="443"/>
    </location>
</feature>